<dbReference type="OrthoDB" id="5428890at2759"/>
<dbReference type="AlphaFoldDB" id="A0A8H7WBX2"/>
<reference evidence="1" key="1">
    <citation type="submission" date="2021-02" db="EMBL/GenBank/DDBJ databases">
        <title>Genome sequence Cadophora malorum strain M34.</title>
        <authorList>
            <person name="Stefanovic E."/>
            <person name="Vu D."/>
            <person name="Scully C."/>
            <person name="Dijksterhuis J."/>
            <person name="Roader J."/>
            <person name="Houbraken J."/>
        </authorList>
    </citation>
    <scope>NUCLEOTIDE SEQUENCE</scope>
    <source>
        <strain evidence="1">M34</strain>
    </source>
</reference>
<dbReference type="Proteomes" id="UP000664132">
    <property type="component" value="Unassembled WGS sequence"/>
</dbReference>
<evidence type="ECO:0000313" key="2">
    <source>
        <dbReference type="Proteomes" id="UP000664132"/>
    </source>
</evidence>
<evidence type="ECO:0000313" key="1">
    <source>
        <dbReference type="EMBL" id="KAG4421962.1"/>
    </source>
</evidence>
<protein>
    <submittedName>
        <fullName evidence="1">Uncharacterized protein</fullName>
    </submittedName>
</protein>
<sequence>MALPYPPVSIVQTRSTDHIDWMDSHTNILLALTISLDIPVEDLNAVAFESYENYFNETINQEGDWRQWTSTRPMFEVAFRTDIRDIIHILSAVLSSSPICRRADVTERFLLQQVPWSEVAEISKAGRRSWLDGLVDISLSLLLCVPVGADIPLVTDRAARSSVGMVAATWSESITFQDFVASQFPEPTSHYYDKVVLPPLLLKAVILERNFGIRVQWTNDFREHLSFDLAGRVLRVFALRYYITRLGERSIPILPKRLIDEYNKTMDILFPCADRQTRRLLAKPHPELIASDTSSSPVSVSTVLSHQDLFYYREKLVALTDYVLSSPPRTLAQLWKQRTLVHQLSELLGRGDKGPYLNDAGALSRHFSGSTLALSMRSEWNEAEADGESMDELHGVVADESQSASTDYALRSPAQRLLQNRDHLPTIAE</sequence>
<keyword evidence="2" id="KW-1185">Reference proteome</keyword>
<name>A0A8H7WBX2_9HELO</name>
<proteinExistence type="predicted"/>
<gene>
    <name evidence="1" type="ORF">IFR04_004941</name>
</gene>
<accession>A0A8H7WBX2</accession>
<comment type="caution">
    <text evidence="1">The sequence shown here is derived from an EMBL/GenBank/DDBJ whole genome shotgun (WGS) entry which is preliminary data.</text>
</comment>
<organism evidence="1 2">
    <name type="scientific">Cadophora malorum</name>
    <dbReference type="NCBI Taxonomy" id="108018"/>
    <lineage>
        <taxon>Eukaryota</taxon>
        <taxon>Fungi</taxon>
        <taxon>Dikarya</taxon>
        <taxon>Ascomycota</taxon>
        <taxon>Pezizomycotina</taxon>
        <taxon>Leotiomycetes</taxon>
        <taxon>Helotiales</taxon>
        <taxon>Ploettnerulaceae</taxon>
        <taxon>Cadophora</taxon>
    </lineage>
</organism>
<dbReference type="EMBL" id="JAFJYH010000057">
    <property type="protein sequence ID" value="KAG4421962.1"/>
    <property type="molecule type" value="Genomic_DNA"/>
</dbReference>